<dbReference type="RefSeq" id="WP_039609644.1">
    <property type="nucleotide sequence ID" value="NZ_JWIC01000006.1"/>
</dbReference>
<keyword evidence="1" id="KW-0812">Transmembrane</keyword>
<dbReference type="InterPro" id="IPR045644">
    <property type="entry name" value="DUF6404"/>
</dbReference>
<keyword evidence="1" id="KW-0472">Membrane</keyword>
<evidence type="ECO:0000313" key="2">
    <source>
        <dbReference type="EMBL" id="KID56576.1"/>
    </source>
</evidence>
<evidence type="ECO:0000313" key="3">
    <source>
        <dbReference type="Proteomes" id="UP000031327"/>
    </source>
</evidence>
<feature type="transmembrane region" description="Helical" evidence="1">
    <location>
        <begin position="47"/>
        <end position="68"/>
    </location>
</feature>
<name>A0A0C1Q7C3_9GAMM</name>
<dbReference type="Pfam" id="PF19942">
    <property type="entry name" value="DUF6404"/>
    <property type="match status" value="1"/>
</dbReference>
<gene>
    <name evidence="2" type="ORF">JF50_11615</name>
</gene>
<proteinExistence type="predicted"/>
<feature type="transmembrane region" description="Helical" evidence="1">
    <location>
        <begin position="74"/>
        <end position="97"/>
    </location>
</feature>
<sequence length="112" mass="12903">MSYSTKLEAAQRELEEAKVNKINMMPPPYRLLRKLGVKIVPFHYNRFLSNFVIASVWYMPILSALVFWHLDDISIANIFAFGLFSSVMLGLCTAAYYRNSAKKHKLSAWAQL</sequence>
<dbReference type="EMBL" id="JWIC01000006">
    <property type="protein sequence ID" value="KID56576.1"/>
    <property type="molecule type" value="Genomic_DNA"/>
</dbReference>
<accession>A0A0C1Q7C3</accession>
<comment type="caution">
    <text evidence="2">The sequence shown here is derived from an EMBL/GenBank/DDBJ whole genome shotgun (WGS) entry which is preliminary data.</text>
</comment>
<dbReference type="AlphaFoldDB" id="A0A0C1Q7C3"/>
<dbReference type="Proteomes" id="UP000031327">
    <property type="component" value="Unassembled WGS sequence"/>
</dbReference>
<evidence type="ECO:0000256" key="1">
    <source>
        <dbReference type="SAM" id="Phobius"/>
    </source>
</evidence>
<keyword evidence="1" id="KW-1133">Transmembrane helix</keyword>
<organism evidence="2 3">
    <name type="scientific">Pseudoalteromonas luteoviolacea</name>
    <dbReference type="NCBI Taxonomy" id="43657"/>
    <lineage>
        <taxon>Bacteria</taxon>
        <taxon>Pseudomonadati</taxon>
        <taxon>Pseudomonadota</taxon>
        <taxon>Gammaproteobacteria</taxon>
        <taxon>Alteromonadales</taxon>
        <taxon>Pseudoalteromonadaceae</taxon>
        <taxon>Pseudoalteromonas</taxon>
    </lineage>
</organism>
<dbReference type="OrthoDB" id="7870117at2"/>
<protein>
    <submittedName>
        <fullName evidence="2">Uncharacterized protein</fullName>
    </submittedName>
</protein>
<reference evidence="2 3" key="1">
    <citation type="submission" date="2014-12" db="EMBL/GenBank/DDBJ databases">
        <title>Draft Genome Sequence of Pseudoalteromonas luteoviolacea HI1.</title>
        <authorList>
            <person name="Asahina A.Y."/>
            <person name="Hadfield M.G."/>
        </authorList>
    </citation>
    <scope>NUCLEOTIDE SEQUENCE [LARGE SCALE GENOMIC DNA]</scope>
    <source>
        <strain evidence="2 3">HI1</strain>
    </source>
</reference>